<sequence>VSDLAPEDLCAGTRVAADLWDDRLGLVQQGLLATARALRVRAEEAEPATGGGEGGVPICSGRHWEVGELCTCEADLVGRTSAMLLDMLGEARVPCDLALVRSPEQLAARDPDLPRIRPGLYVGDYGHTISGAPWRVPRARAGGDVLGQGHPWQHPTMYGQFRTEVLPFPSRCDVLLRLARHFCLAMLACLCLARVA</sequence>
<dbReference type="Proteomes" id="UP001189429">
    <property type="component" value="Unassembled WGS sequence"/>
</dbReference>
<reference evidence="1" key="1">
    <citation type="submission" date="2023-10" db="EMBL/GenBank/DDBJ databases">
        <authorList>
            <person name="Chen Y."/>
            <person name="Shah S."/>
            <person name="Dougan E. K."/>
            <person name="Thang M."/>
            <person name="Chan C."/>
        </authorList>
    </citation>
    <scope>NUCLEOTIDE SEQUENCE [LARGE SCALE GENOMIC DNA]</scope>
</reference>
<proteinExistence type="predicted"/>
<accession>A0ABN9W3A7</accession>
<protein>
    <submittedName>
        <fullName evidence="1">Uncharacterized protein</fullName>
    </submittedName>
</protein>
<gene>
    <name evidence="1" type="ORF">PCOR1329_LOCUS62856</name>
</gene>
<keyword evidence="2" id="KW-1185">Reference proteome</keyword>
<comment type="caution">
    <text evidence="1">The sequence shown here is derived from an EMBL/GenBank/DDBJ whole genome shotgun (WGS) entry which is preliminary data.</text>
</comment>
<evidence type="ECO:0000313" key="2">
    <source>
        <dbReference type="Proteomes" id="UP001189429"/>
    </source>
</evidence>
<name>A0ABN9W3A7_9DINO</name>
<evidence type="ECO:0000313" key="1">
    <source>
        <dbReference type="EMBL" id="CAK0879417.1"/>
    </source>
</evidence>
<feature type="non-terminal residue" evidence="1">
    <location>
        <position position="1"/>
    </location>
</feature>
<organism evidence="1 2">
    <name type="scientific">Prorocentrum cordatum</name>
    <dbReference type="NCBI Taxonomy" id="2364126"/>
    <lineage>
        <taxon>Eukaryota</taxon>
        <taxon>Sar</taxon>
        <taxon>Alveolata</taxon>
        <taxon>Dinophyceae</taxon>
        <taxon>Prorocentrales</taxon>
        <taxon>Prorocentraceae</taxon>
        <taxon>Prorocentrum</taxon>
    </lineage>
</organism>
<dbReference type="EMBL" id="CAUYUJ010017952">
    <property type="protein sequence ID" value="CAK0879417.1"/>
    <property type="molecule type" value="Genomic_DNA"/>
</dbReference>